<evidence type="ECO:0000313" key="5">
    <source>
        <dbReference type="Proteomes" id="UP001364617"/>
    </source>
</evidence>
<dbReference type="InterPro" id="IPR008063">
    <property type="entry name" value="Fas_rcpt"/>
</dbReference>
<dbReference type="PANTHER" id="PTHR46875">
    <property type="entry name" value="TUMOR NECROSIS FACTOR RECEPTOR SUPERFAMILY MEMBER 5"/>
    <property type="match status" value="1"/>
</dbReference>
<dbReference type="Proteomes" id="UP001364617">
    <property type="component" value="Unassembled WGS sequence"/>
</dbReference>
<feature type="repeat" description="TNFR-Cys" evidence="1">
    <location>
        <begin position="20"/>
        <end position="62"/>
    </location>
</feature>
<dbReference type="PRINTS" id="PR01680">
    <property type="entry name" value="TNFACTORR6"/>
</dbReference>
<dbReference type="GO" id="GO:0004888">
    <property type="term" value="F:transmembrane signaling receptor activity"/>
    <property type="evidence" value="ECO:0007669"/>
    <property type="project" value="InterPro"/>
</dbReference>
<dbReference type="Pfam" id="PF00020">
    <property type="entry name" value="TNFR_c6"/>
    <property type="match status" value="2"/>
</dbReference>
<evidence type="ECO:0000256" key="2">
    <source>
        <dbReference type="SAM" id="Phobius"/>
    </source>
</evidence>
<accession>A0AAN9HAG3</accession>
<name>A0AAN9HAG3_9TELE</name>
<protein>
    <recommendedName>
        <fullName evidence="3">TNFR-Cys domain-containing protein</fullName>
    </recommendedName>
</protein>
<dbReference type="InterPro" id="IPR001368">
    <property type="entry name" value="TNFR/NGFR_Cys_rich_reg"/>
</dbReference>
<keyword evidence="2" id="KW-0812">Transmembrane</keyword>
<feature type="domain" description="TNFR-Cys" evidence="3">
    <location>
        <begin position="63"/>
        <end position="105"/>
    </location>
</feature>
<dbReference type="GO" id="GO:0006915">
    <property type="term" value="P:apoptotic process"/>
    <property type="evidence" value="ECO:0007669"/>
    <property type="project" value="InterPro"/>
</dbReference>
<feature type="transmembrane region" description="Helical" evidence="2">
    <location>
        <begin position="162"/>
        <end position="188"/>
    </location>
</feature>
<keyword evidence="2" id="KW-1133">Transmembrane helix</keyword>
<dbReference type="GO" id="GO:0002768">
    <property type="term" value="P:immune response-regulating cell surface receptor signaling pathway"/>
    <property type="evidence" value="ECO:0007669"/>
    <property type="project" value="TreeGrafter"/>
</dbReference>
<feature type="disulfide bond" evidence="1">
    <location>
        <begin position="87"/>
        <end position="105"/>
    </location>
</feature>
<sequence>MAEVKCQKGTYLDTIEKCKTCPHDTFTDEENKMDKCRACRECTSNSNLVMVKKCEADKNTECKCKQGYYCSQTSDFHCDHCNPVAMCPPGKGVARPYTYQTDTVCSPCPPGTYSNVNDYVSSCKNYTSCDDLGRNIEDPGTSVSDVVCGPIQTCRPTTSCSWVLPASLWAGIVVTALIVFLVLFIMYWRNKHQSKRSEISLSPISPVLPPDILKYPADFDMEKCAECDKHKAENYTDMDSSIQCDGVMPMMMSEKYSQSTAANGYTDSHSTYHSLYQSQPQESEWNDEL</sequence>
<gene>
    <name evidence="4" type="ORF">R3I93_009176</name>
</gene>
<feature type="disulfide bond" evidence="1">
    <location>
        <begin position="108"/>
        <end position="123"/>
    </location>
</feature>
<dbReference type="SUPFAM" id="SSF57586">
    <property type="entry name" value="TNF receptor-like"/>
    <property type="match status" value="3"/>
</dbReference>
<dbReference type="InterPro" id="IPR052135">
    <property type="entry name" value="TNFRSF5"/>
</dbReference>
<keyword evidence="2" id="KW-0472">Membrane</keyword>
<evidence type="ECO:0000256" key="1">
    <source>
        <dbReference type="PROSITE-ProRule" id="PRU00206"/>
    </source>
</evidence>
<dbReference type="PANTHER" id="PTHR46875:SF2">
    <property type="entry name" value="TUMOR NECROSIS FACTOR RECEPTOR SUPERFAMILY MEMBER 5-LIKE ISOFORM X1"/>
    <property type="match status" value="1"/>
</dbReference>
<dbReference type="EMBL" id="JAYKXH010000009">
    <property type="protein sequence ID" value="KAK7157899.1"/>
    <property type="molecule type" value="Genomic_DNA"/>
</dbReference>
<dbReference type="GO" id="GO:0035631">
    <property type="term" value="C:CD40 receptor complex"/>
    <property type="evidence" value="ECO:0007669"/>
    <property type="project" value="TreeGrafter"/>
</dbReference>
<dbReference type="GO" id="GO:0006955">
    <property type="term" value="P:immune response"/>
    <property type="evidence" value="ECO:0007669"/>
    <property type="project" value="InterPro"/>
</dbReference>
<feature type="repeat" description="TNFR-Cys" evidence="1">
    <location>
        <begin position="107"/>
        <end position="148"/>
    </location>
</feature>
<evidence type="ECO:0000259" key="3">
    <source>
        <dbReference type="PROSITE" id="PS50050"/>
    </source>
</evidence>
<dbReference type="SMART" id="SM00208">
    <property type="entry name" value="TNFR"/>
    <property type="match status" value="3"/>
</dbReference>
<feature type="domain" description="TNFR-Cys" evidence="3">
    <location>
        <begin position="107"/>
        <end position="148"/>
    </location>
</feature>
<comment type="caution">
    <text evidence="4">The sequence shown here is derived from an EMBL/GenBank/DDBJ whole genome shotgun (WGS) entry which is preliminary data.</text>
</comment>
<dbReference type="PROSITE" id="PS50050">
    <property type="entry name" value="TNFR_NGFR_2"/>
    <property type="match status" value="3"/>
</dbReference>
<dbReference type="GO" id="GO:0009897">
    <property type="term" value="C:external side of plasma membrane"/>
    <property type="evidence" value="ECO:0007669"/>
    <property type="project" value="TreeGrafter"/>
</dbReference>
<feature type="repeat" description="TNFR-Cys" evidence="1">
    <location>
        <begin position="63"/>
        <end position="105"/>
    </location>
</feature>
<feature type="disulfide bond" evidence="1">
    <location>
        <begin position="21"/>
        <end position="36"/>
    </location>
</feature>
<organism evidence="4 5">
    <name type="scientific">Phoxinus phoxinus</name>
    <name type="common">Eurasian minnow</name>
    <dbReference type="NCBI Taxonomy" id="58324"/>
    <lineage>
        <taxon>Eukaryota</taxon>
        <taxon>Metazoa</taxon>
        <taxon>Chordata</taxon>
        <taxon>Craniata</taxon>
        <taxon>Vertebrata</taxon>
        <taxon>Euteleostomi</taxon>
        <taxon>Actinopterygii</taxon>
        <taxon>Neopterygii</taxon>
        <taxon>Teleostei</taxon>
        <taxon>Ostariophysi</taxon>
        <taxon>Cypriniformes</taxon>
        <taxon>Leuciscidae</taxon>
        <taxon>Phoxininae</taxon>
        <taxon>Phoxinus</taxon>
    </lineage>
</organism>
<reference evidence="4 5" key="1">
    <citation type="submission" date="2024-02" db="EMBL/GenBank/DDBJ databases">
        <title>Chromosome-level genome assembly of the Eurasian Minnow (Phoxinus phoxinus).</title>
        <authorList>
            <person name="Oriowo T.O."/>
            <person name="Martin S."/>
            <person name="Stange M."/>
            <person name="Chrysostomakis Y."/>
            <person name="Brown T."/>
            <person name="Winkler S."/>
            <person name="Kukowka S."/>
            <person name="Myers E.W."/>
            <person name="Bohne A."/>
        </authorList>
    </citation>
    <scope>NUCLEOTIDE SEQUENCE [LARGE SCALE GENOMIC DNA]</scope>
    <source>
        <strain evidence="4">ZFMK-TIS-60720</strain>
        <tissue evidence="4">Whole Organism</tissue>
    </source>
</reference>
<dbReference type="Gene3D" id="2.10.50.10">
    <property type="entry name" value="Tumor Necrosis Factor Receptor, subunit A, domain 2"/>
    <property type="match status" value="2"/>
</dbReference>
<dbReference type="AlphaFoldDB" id="A0AAN9HAG3"/>
<keyword evidence="1" id="KW-1015">Disulfide bond</keyword>
<comment type="caution">
    <text evidence="1">Lacks conserved residue(s) required for the propagation of feature annotation.</text>
</comment>
<evidence type="ECO:0000313" key="4">
    <source>
        <dbReference type="EMBL" id="KAK7157899.1"/>
    </source>
</evidence>
<proteinExistence type="predicted"/>
<feature type="domain" description="TNFR-Cys" evidence="3">
    <location>
        <begin position="20"/>
        <end position="62"/>
    </location>
</feature>
<keyword evidence="5" id="KW-1185">Reference proteome</keyword>